<accession>A0ABW4LZC1</accession>
<dbReference type="Pfam" id="PF07345">
    <property type="entry name" value="ATPaseInh_sub_z"/>
    <property type="match status" value="1"/>
</dbReference>
<dbReference type="InterPro" id="IPR009945">
    <property type="entry name" value="ATPase_inh_sub_z"/>
</dbReference>
<proteinExistence type="predicted"/>
<name>A0ABW4LZC1_9HYPH</name>
<sequence length="106" mass="12334">MNTISLKERAKAQELKYSFEEAFRFRAQVRRNRMIGLWAGEVLGQQDPLLYAENLANWAIEHPSDAELLMKLRRDFDDAKLPLDDAELTTRMHGLLKEILEEMKSG</sequence>
<dbReference type="EMBL" id="JBHUEQ010000003">
    <property type="protein sequence ID" value="MFD1744102.1"/>
    <property type="molecule type" value="Genomic_DNA"/>
</dbReference>
<dbReference type="RefSeq" id="WP_377395455.1">
    <property type="nucleotide sequence ID" value="NZ_JBHUEQ010000003.1"/>
</dbReference>
<comment type="caution">
    <text evidence="1">The sequence shown here is derived from an EMBL/GenBank/DDBJ whole genome shotgun (WGS) entry which is preliminary data.</text>
</comment>
<evidence type="ECO:0000313" key="1">
    <source>
        <dbReference type="EMBL" id="MFD1744102.1"/>
    </source>
</evidence>
<dbReference type="InterPro" id="IPR038293">
    <property type="entry name" value="ATPase_inh_sub_z_sf"/>
</dbReference>
<protein>
    <submittedName>
        <fullName evidence="1">ATPase inhibitor subunit zeta</fullName>
    </submittedName>
</protein>
<organism evidence="1 2">
    <name type="scientific">Rhizobium helianthi</name>
    <dbReference type="NCBI Taxonomy" id="1132695"/>
    <lineage>
        <taxon>Bacteria</taxon>
        <taxon>Pseudomonadati</taxon>
        <taxon>Pseudomonadota</taxon>
        <taxon>Alphaproteobacteria</taxon>
        <taxon>Hyphomicrobiales</taxon>
        <taxon>Rhizobiaceae</taxon>
        <taxon>Rhizobium/Agrobacterium group</taxon>
        <taxon>Rhizobium</taxon>
    </lineage>
</organism>
<reference evidence="2" key="1">
    <citation type="journal article" date="2019" name="Int. J. Syst. Evol. Microbiol.">
        <title>The Global Catalogue of Microorganisms (GCM) 10K type strain sequencing project: providing services to taxonomists for standard genome sequencing and annotation.</title>
        <authorList>
            <consortium name="The Broad Institute Genomics Platform"/>
            <consortium name="The Broad Institute Genome Sequencing Center for Infectious Disease"/>
            <person name="Wu L."/>
            <person name="Ma J."/>
        </authorList>
    </citation>
    <scope>NUCLEOTIDE SEQUENCE [LARGE SCALE GENOMIC DNA]</scope>
    <source>
        <strain evidence="2">CG52</strain>
    </source>
</reference>
<dbReference type="Proteomes" id="UP001597322">
    <property type="component" value="Unassembled WGS sequence"/>
</dbReference>
<keyword evidence="2" id="KW-1185">Reference proteome</keyword>
<gene>
    <name evidence="1" type="ORF">ACFSE1_01385</name>
</gene>
<dbReference type="Gene3D" id="1.10.790.20">
    <property type="entry name" value="Domain of unknown function DUF1476"/>
    <property type="match status" value="1"/>
</dbReference>
<evidence type="ECO:0000313" key="2">
    <source>
        <dbReference type="Proteomes" id="UP001597322"/>
    </source>
</evidence>